<dbReference type="PANTHER" id="PTHR37326:SF1">
    <property type="entry name" value="BLL3975 PROTEIN"/>
    <property type="match status" value="1"/>
</dbReference>
<organism evidence="6 7">
    <name type="scientific">Paraburkholderia steynii</name>
    <dbReference type="NCBI Taxonomy" id="1245441"/>
    <lineage>
        <taxon>Bacteria</taxon>
        <taxon>Pseudomonadati</taxon>
        <taxon>Pseudomonadota</taxon>
        <taxon>Betaproteobacteria</taxon>
        <taxon>Burkholderiales</taxon>
        <taxon>Burkholderiaceae</taxon>
        <taxon>Paraburkholderia</taxon>
    </lineage>
</organism>
<keyword evidence="4" id="KW-0862">Zinc</keyword>
<proteinExistence type="predicted"/>
<dbReference type="GO" id="GO:0016788">
    <property type="term" value="F:hydrolase activity, acting on ester bonds"/>
    <property type="evidence" value="ECO:0007669"/>
    <property type="project" value="InterPro"/>
</dbReference>
<dbReference type="CDD" id="cd06252">
    <property type="entry name" value="M14_ASTE_ASPA-like"/>
    <property type="match status" value="1"/>
</dbReference>
<comment type="cofactor">
    <cofactor evidence="1">
        <name>Zn(2+)</name>
        <dbReference type="ChEBI" id="CHEBI:29105"/>
    </cofactor>
</comment>
<dbReference type="Pfam" id="PF24827">
    <property type="entry name" value="AstE_AspA_cat"/>
    <property type="match status" value="1"/>
</dbReference>
<dbReference type="SUPFAM" id="SSF53187">
    <property type="entry name" value="Zn-dependent exopeptidases"/>
    <property type="match status" value="1"/>
</dbReference>
<dbReference type="InterPro" id="IPR055438">
    <property type="entry name" value="AstE_AspA_cat"/>
</dbReference>
<dbReference type="PANTHER" id="PTHR37326">
    <property type="entry name" value="BLL3975 PROTEIN"/>
    <property type="match status" value="1"/>
</dbReference>
<evidence type="ECO:0000256" key="4">
    <source>
        <dbReference type="ARBA" id="ARBA00022833"/>
    </source>
</evidence>
<evidence type="ECO:0000313" key="7">
    <source>
        <dbReference type="Proteomes" id="UP000294200"/>
    </source>
</evidence>
<evidence type="ECO:0000256" key="2">
    <source>
        <dbReference type="ARBA" id="ARBA00022723"/>
    </source>
</evidence>
<dbReference type="InterPro" id="IPR043795">
    <property type="entry name" value="N-alpha-Ac-DABA-like"/>
</dbReference>
<dbReference type="PIRSF" id="PIRSF039012">
    <property type="entry name" value="ASP"/>
    <property type="match status" value="1"/>
</dbReference>
<comment type="caution">
    <text evidence="6">The sequence shown here is derived from an EMBL/GenBank/DDBJ whole genome shotgun (WGS) entry which is preliminary data.</text>
</comment>
<name>A0A4R0X2U5_9BURK</name>
<evidence type="ECO:0000313" key="6">
    <source>
        <dbReference type="EMBL" id="TCG04154.1"/>
    </source>
</evidence>
<evidence type="ECO:0000256" key="3">
    <source>
        <dbReference type="ARBA" id="ARBA00022801"/>
    </source>
</evidence>
<accession>A0A4R0X2U5</accession>
<dbReference type="Proteomes" id="UP000294200">
    <property type="component" value="Unassembled WGS sequence"/>
</dbReference>
<reference evidence="6 7" key="1">
    <citation type="submission" date="2017-02" db="EMBL/GenBank/DDBJ databases">
        <title>Paraburkholderia sophoroidis sp. nov. and Paraburkholderia steynii sp. nov. rhizobial symbionts of the fynbos legume Hypocalyptus sophoroides.</title>
        <authorList>
            <person name="Steenkamp E.T."/>
            <person name="Beukes C.W."/>
            <person name="Van Zyl E."/>
            <person name="Avontuur J."/>
            <person name="Chan W.Y."/>
            <person name="Hassen A."/>
            <person name="Palmer M."/>
            <person name="Mthombeni L."/>
            <person name="Phalane F."/>
            <person name="Sereme K."/>
            <person name="Venter S.N."/>
        </authorList>
    </citation>
    <scope>NUCLEOTIDE SEQUENCE [LARGE SCALE GENOMIC DNA]</scope>
    <source>
        <strain evidence="6 7">HC1.1ba</strain>
    </source>
</reference>
<sequence length="342" mass="36673">MSGTTRIWSPVDYARDGKQVDCLRLPISTDTSAYGWIPIPVIVLKNGDGPTALLIAGTHGDEYEGQVGLMRLSRRLKSDDLRGRVIILPSLNFPAVRAGRRVSPIDEGNLNRVYPGRAHGTATEMIAHYVTEALLPMADLVVDLHSGGRSLDYVPCALVRGGKTLAENDKMRDLLNVFGVPFAEFSDGTGGGGNTTLPAAAAHLGVPVITAELGGGATLRRAGSDLAEQGVLRLLKHVGILPSFEVPPPGPVRLMNCDSTDLFIYADSEGIFEPAVEIGEEVDEGQLAGLLHSIETPHNRPAEIIFRRRGLVACKRHLALTARGDCLYGLLEDVEPSLHLRG</sequence>
<dbReference type="InterPro" id="IPR053138">
    <property type="entry name" value="N-alpha-Ac-DABA_deacetylase"/>
</dbReference>
<dbReference type="AlphaFoldDB" id="A0A4R0X2U5"/>
<evidence type="ECO:0000256" key="1">
    <source>
        <dbReference type="ARBA" id="ARBA00001947"/>
    </source>
</evidence>
<keyword evidence="7" id="KW-1185">Reference proteome</keyword>
<dbReference type="Gene3D" id="3.40.630.10">
    <property type="entry name" value="Zn peptidases"/>
    <property type="match status" value="1"/>
</dbReference>
<evidence type="ECO:0000259" key="5">
    <source>
        <dbReference type="Pfam" id="PF24827"/>
    </source>
</evidence>
<dbReference type="GO" id="GO:0016811">
    <property type="term" value="F:hydrolase activity, acting on carbon-nitrogen (but not peptide) bonds, in linear amides"/>
    <property type="evidence" value="ECO:0007669"/>
    <property type="project" value="InterPro"/>
</dbReference>
<dbReference type="EMBL" id="MWML01000283">
    <property type="protein sequence ID" value="TCG04154.1"/>
    <property type="molecule type" value="Genomic_DNA"/>
</dbReference>
<keyword evidence="3" id="KW-0378">Hydrolase</keyword>
<feature type="domain" description="Succinylglutamate desuccinylase/Aspartoacylase catalytic" evidence="5">
    <location>
        <begin position="48"/>
        <end position="237"/>
    </location>
</feature>
<protein>
    <submittedName>
        <fullName evidence="6">Succinylglutamate desuccinylase</fullName>
    </submittedName>
</protein>
<dbReference type="GO" id="GO:0046872">
    <property type="term" value="F:metal ion binding"/>
    <property type="evidence" value="ECO:0007669"/>
    <property type="project" value="UniProtKB-KW"/>
</dbReference>
<keyword evidence="2" id="KW-0479">Metal-binding</keyword>
<gene>
    <name evidence="6" type="ORF">BZM27_42910</name>
</gene>